<dbReference type="AlphaFoldDB" id="A0A316VJL6"/>
<feature type="transmembrane region" description="Helical" evidence="2">
    <location>
        <begin position="447"/>
        <end position="468"/>
    </location>
</feature>
<feature type="transmembrane region" description="Helical" evidence="2">
    <location>
        <begin position="410"/>
        <end position="432"/>
    </location>
</feature>
<feature type="compositionally biased region" description="Polar residues" evidence="1">
    <location>
        <begin position="101"/>
        <end position="121"/>
    </location>
</feature>
<feature type="transmembrane region" description="Helical" evidence="2">
    <location>
        <begin position="337"/>
        <end position="354"/>
    </location>
</feature>
<feature type="transmembrane region" description="Helical" evidence="2">
    <location>
        <begin position="641"/>
        <end position="662"/>
    </location>
</feature>
<feature type="transmembrane region" description="Helical" evidence="2">
    <location>
        <begin position="674"/>
        <end position="696"/>
    </location>
</feature>
<dbReference type="PANTHER" id="PTHR42101">
    <property type="entry name" value="CHROMOSOME 16, WHOLE GENOME SHOTGUN SEQUENCE"/>
    <property type="match status" value="1"/>
</dbReference>
<feature type="compositionally biased region" description="Polar residues" evidence="1">
    <location>
        <begin position="63"/>
        <end position="82"/>
    </location>
</feature>
<keyword evidence="2" id="KW-0812">Transmembrane</keyword>
<reference evidence="3 4" key="1">
    <citation type="journal article" date="2018" name="Mol. Biol. Evol.">
        <title>Broad Genomic Sampling Reveals a Smut Pathogenic Ancestry of the Fungal Clade Ustilaginomycotina.</title>
        <authorList>
            <person name="Kijpornyongpan T."/>
            <person name="Mondo S.J."/>
            <person name="Barry K."/>
            <person name="Sandor L."/>
            <person name="Lee J."/>
            <person name="Lipzen A."/>
            <person name="Pangilinan J."/>
            <person name="LaButti K."/>
            <person name="Hainaut M."/>
            <person name="Henrissat B."/>
            <person name="Grigoriev I.V."/>
            <person name="Spatafora J.W."/>
            <person name="Aime M.C."/>
        </authorList>
    </citation>
    <scope>NUCLEOTIDE SEQUENCE [LARGE SCALE GENOMIC DNA]</scope>
    <source>
        <strain evidence="3 4">MCA 3882</strain>
    </source>
</reference>
<evidence type="ECO:0000313" key="4">
    <source>
        <dbReference type="Proteomes" id="UP000245771"/>
    </source>
</evidence>
<feature type="transmembrane region" description="Helical" evidence="2">
    <location>
        <begin position="374"/>
        <end position="398"/>
    </location>
</feature>
<proteinExistence type="predicted"/>
<organism evidence="3 4">
    <name type="scientific">Meira miltonrushii</name>
    <dbReference type="NCBI Taxonomy" id="1280837"/>
    <lineage>
        <taxon>Eukaryota</taxon>
        <taxon>Fungi</taxon>
        <taxon>Dikarya</taxon>
        <taxon>Basidiomycota</taxon>
        <taxon>Ustilaginomycotina</taxon>
        <taxon>Exobasidiomycetes</taxon>
        <taxon>Exobasidiales</taxon>
        <taxon>Brachybasidiaceae</taxon>
        <taxon>Meira</taxon>
    </lineage>
</organism>
<feature type="region of interest" description="Disordered" evidence="1">
    <location>
        <begin position="1"/>
        <end position="140"/>
    </location>
</feature>
<feature type="compositionally biased region" description="Polar residues" evidence="1">
    <location>
        <begin position="1"/>
        <end position="56"/>
    </location>
</feature>
<dbReference type="GeneID" id="37023095"/>
<keyword evidence="2" id="KW-1133">Transmembrane helix</keyword>
<feature type="transmembrane region" description="Helical" evidence="2">
    <location>
        <begin position="243"/>
        <end position="265"/>
    </location>
</feature>
<evidence type="ECO:0000256" key="1">
    <source>
        <dbReference type="SAM" id="MobiDB-lite"/>
    </source>
</evidence>
<dbReference type="InParanoid" id="A0A316VJL6"/>
<name>A0A316VJL6_9BASI</name>
<protein>
    <submittedName>
        <fullName evidence="3">Uncharacterized protein</fullName>
    </submittedName>
</protein>
<dbReference type="PANTHER" id="PTHR42101:SF1">
    <property type="entry name" value="LOW TEMPERATURE REQUIREMENT A"/>
    <property type="match status" value="1"/>
</dbReference>
<accession>A0A316VJL6</accession>
<keyword evidence="4" id="KW-1185">Reference proteome</keyword>
<feature type="compositionally biased region" description="Low complexity" evidence="1">
    <location>
        <begin position="122"/>
        <end position="133"/>
    </location>
</feature>
<gene>
    <name evidence="3" type="ORF">FA14DRAFT_183391</name>
</gene>
<keyword evidence="2" id="KW-0472">Membrane</keyword>
<dbReference type="Proteomes" id="UP000245771">
    <property type="component" value="Unassembled WGS sequence"/>
</dbReference>
<dbReference type="STRING" id="1280837.A0A316VJL6"/>
<sequence>MASPNQDVQQTSVDSVHSLNHSQQVQAQQSEIHQQASNREGQGNNSTTDNPNNEQEASGEEPPSSQQASGGEQANPTSNQDNIDPASLPSRARETEEGEAPQNSVEHGNETTQNTLNVTPGNTNSQQTDSTETSSDKEKAMNEKLPKYEDFFTDLLLTACLSVYSENADLTSISKISIFIGYFSLLWWSWWSQTLFDVRYRGKYENDLLMEYYQNFLRGASILGRIGFASVSSEFVHGGYRDFAVFYVLSRVILIFDYLMLIFYIEDGSPGSSDNPQNTTESQEATEYHNTNGDYSITVIKIQCHWIIIVGTIISIVFWSGSVFIDVDKNTVPRKAVVFWCIGISVEIIAQWFIESKSSLEHLSKTPMVKRLRTFSFMVFGNGFDNVGQALKLVGLSFNSRGGSQDGGNAFIAFLNGIASVIIVILLFFDYYPDVDKNKFDADPAQIALWCYTHFILHVTSAVLMIALGQTISYINTLTTLIQLHNHPSSYLPKDSDWQTYINSPNLTQVFNNNSMPAAGDIPSNYTRTVVELIATTISLRGAIVPELDLAQRLFDSTKPFKDFSLPPAASTAYGKYVDAINAMQKADSLDRYLSENFFNFNLVYICPAIYLFGNTVLKELEHRRTDEDAVSRRAKNFSQCIRICCGVILVLVQVILLLTFGRTDPRTMAVESGLIILACILMLESFLQIALKIYFRLLIALRRILLEEI</sequence>
<dbReference type="RefSeq" id="XP_025357560.1">
    <property type="nucleotide sequence ID" value="XM_025501314.1"/>
</dbReference>
<evidence type="ECO:0000313" key="3">
    <source>
        <dbReference type="EMBL" id="PWN37258.1"/>
    </source>
</evidence>
<feature type="transmembrane region" description="Helical" evidence="2">
    <location>
        <begin position="305"/>
        <end position="325"/>
    </location>
</feature>
<dbReference type="OrthoDB" id="191995at2759"/>
<evidence type="ECO:0000256" key="2">
    <source>
        <dbReference type="SAM" id="Phobius"/>
    </source>
</evidence>
<dbReference type="EMBL" id="KZ819602">
    <property type="protein sequence ID" value="PWN37258.1"/>
    <property type="molecule type" value="Genomic_DNA"/>
</dbReference>